<keyword evidence="15 18" id="KW-0460">Magnesium</keyword>
<dbReference type="InterPro" id="IPR013115">
    <property type="entry name" value="HisG_C"/>
</dbReference>
<keyword evidence="9 18" id="KW-0028">Amino-acid biosynthesis</keyword>
<dbReference type="InterPro" id="IPR011322">
    <property type="entry name" value="N-reg_PII-like_a/b"/>
</dbReference>
<evidence type="ECO:0000256" key="12">
    <source>
        <dbReference type="ARBA" id="ARBA00022723"/>
    </source>
</evidence>
<keyword evidence="8 18" id="KW-0963">Cytoplasm</keyword>
<evidence type="ECO:0000313" key="22">
    <source>
        <dbReference type="Proteomes" id="UP001431776"/>
    </source>
</evidence>
<dbReference type="PANTHER" id="PTHR21403:SF10">
    <property type="entry name" value="ATP PHOSPHORIBOSYLTRANSFERASE"/>
    <property type="match status" value="1"/>
</dbReference>
<evidence type="ECO:0000256" key="8">
    <source>
        <dbReference type="ARBA" id="ARBA00022490"/>
    </source>
</evidence>
<organism evidence="21 22">
    <name type="scientific">Anaerobaca lacustris</name>
    <dbReference type="NCBI Taxonomy" id="3044600"/>
    <lineage>
        <taxon>Bacteria</taxon>
        <taxon>Pseudomonadati</taxon>
        <taxon>Planctomycetota</taxon>
        <taxon>Phycisphaerae</taxon>
        <taxon>Sedimentisphaerales</taxon>
        <taxon>Anaerobacaceae</taxon>
        <taxon>Anaerobaca</taxon>
    </lineage>
</organism>
<keyword evidence="22" id="KW-1185">Reference proteome</keyword>
<dbReference type="PANTHER" id="PTHR21403">
    <property type="entry name" value="ATP PHOSPHORIBOSYLTRANSFERASE ATP-PRTASE"/>
    <property type="match status" value="1"/>
</dbReference>
<dbReference type="NCBIfam" id="TIGR00070">
    <property type="entry name" value="hisG"/>
    <property type="match status" value="1"/>
</dbReference>
<keyword evidence="10 18" id="KW-0328">Glycosyltransferase</keyword>
<dbReference type="Proteomes" id="UP001431776">
    <property type="component" value="Unassembled WGS sequence"/>
</dbReference>
<dbReference type="HAMAP" id="MF_00079">
    <property type="entry name" value="HisG_Long"/>
    <property type="match status" value="1"/>
</dbReference>
<evidence type="ECO:0000256" key="15">
    <source>
        <dbReference type="ARBA" id="ARBA00022842"/>
    </source>
</evidence>
<evidence type="ECO:0000256" key="6">
    <source>
        <dbReference type="ARBA" id="ARBA00011946"/>
    </source>
</evidence>
<evidence type="ECO:0000256" key="5">
    <source>
        <dbReference type="ARBA" id="ARBA00007955"/>
    </source>
</evidence>
<dbReference type="GO" id="GO:0005524">
    <property type="term" value="F:ATP binding"/>
    <property type="evidence" value="ECO:0007669"/>
    <property type="project" value="UniProtKB-KW"/>
</dbReference>
<reference evidence="21" key="1">
    <citation type="submission" date="2023-05" db="EMBL/GenBank/DDBJ databases">
        <title>Anaerotaeda fermentans gen. nov., sp. nov., a novel anaerobic planctomycete of the new family within the order Sedimentisphaerales isolated from Taman Peninsula, Russia.</title>
        <authorList>
            <person name="Khomyakova M.A."/>
            <person name="Merkel A.Y."/>
            <person name="Slobodkin A.I."/>
        </authorList>
    </citation>
    <scope>NUCLEOTIDE SEQUENCE</scope>
    <source>
        <strain evidence="21">M17dextr</strain>
    </source>
</reference>
<dbReference type="Pfam" id="PF01634">
    <property type="entry name" value="HisG"/>
    <property type="match status" value="1"/>
</dbReference>
<comment type="subcellular location">
    <subcellularLocation>
        <location evidence="3 18">Cytoplasm</location>
    </subcellularLocation>
</comment>
<dbReference type="Gene3D" id="3.30.70.120">
    <property type="match status" value="1"/>
</dbReference>
<dbReference type="FunFam" id="3.30.70.120:FF:000002">
    <property type="entry name" value="ATP phosphoribosyltransferase"/>
    <property type="match status" value="1"/>
</dbReference>
<dbReference type="EC" id="2.4.2.17" evidence="6 18"/>
<evidence type="ECO:0000256" key="7">
    <source>
        <dbReference type="ARBA" id="ARBA00020998"/>
    </source>
</evidence>
<evidence type="ECO:0000256" key="4">
    <source>
        <dbReference type="ARBA" id="ARBA00004667"/>
    </source>
</evidence>
<comment type="activity regulation">
    <text evidence="18">Feedback inhibited by histidine.</text>
</comment>
<gene>
    <name evidence="18 21" type="primary">hisG</name>
    <name evidence="21" type="ORF">QJ522_12965</name>
</gene>
<keyword evidence="11 18" id="KW-0808">Transferase</keyword>
<evidence type="ECO:0000256" key="18">
    <source>
        <dbReference type="HAMAP-Rule" id="MF_00079"/>
    </source>
</evidence>
<dbReference type="AlphaFoldDB" id="A0AAW6TWD7"/>
<keyword evidence="12 18" id="KW-0479">Metal-binding</keyword>
<dbReference type="SUPFAM" id="SSF53850">
    <property type="entry name" value="Periplasmic binding protein-like II"/>
    <property type="match status" value="1"/>
</dbReference>
<evidence type="ECO:0000256" key="2">
    <source>
        <dbReference type="ARBA" id="ARBA00001946"/>
    </source>
</evidence>
<comment type="pathway">
    <text evidence="4 18">Amino-acid biosynthesis; L-histidine biosynthesis; L-histidine from 5-phospho-alpha-D-ribose 1-diphosphate: step 1/9.</text>
</comment>
<evidence type="ECO:0000256" key="17">
    <source>
        <dbReference type="ARBA" id="ARBA00024861"/>
    </source>
</evidence>
<dbReference type="GO" id="GO:0003879">
    <property type="term" value="F:ATP phosphoribosyltransferase activity"/>
    <property type="evidence" value="ECO:0007669"/>
    <property type="project" value="UniProtKB-UniRule"/>
</dbReference>
<keyword evidence="13 18" id="KW-0547">Nucleotide-binding</keyword>
<evidence type="ECO:0000313" key="21">
    <source>
        <dbReference type="EMBL" id="MDI6449962.1"/>
    </source>
</evidence>
<name>A0AAW6TWD7_9BACT</name>
<comment type="catalytic activity">
    <reaction evidence="1 18">
        <text>1-(5-phospho-beta-D-ribosyl)-ATP + diphosphate = 5-phospho-alpha-D-ribose 1-diphosphate + ATP</text>
        <dbReference type="Rhea" id="RHEA:18473"/>
        <dbReference type="ChEBI" id="CHEBI:30616"/>
        <dbReference type="ChEBI" id="CHEBI:33019"/>
        <dbReference type="ChEBI" id="CHEBI:58017"/>
        <dbReference type="ChEBI" id="CHEBI:73183"/>
        <dbReference type="EC" id="2.4.2.17"/>
    </reaction>
</comment>
<keyword evidence="14 18" id="KW-0067">ATP-binding</keyword>
<dbReference type="Pfam" id="PF08029">
    <property type="entry name" value="HisG_C"/>
    <property type="match status" value="1"/>
</dbReference>
<dbReference type="InterPro" id="IPR015867">
    <property type="entry name" value="N-reg_PII/ATP_PRibTrfase_C"/>
</dbReference>
<accession>A0AAW6TWD7</accession>
<dbReference type="EMBL" id="JASCXX010000015">
    <property type="protein sequence ID" value="MDI6449962.1"/>
    <property type="molecule type" value="Genomic_DNA"/>
</dbReference>
<evidence type="ECO:0000256" key="14">
    <source>
        <dbReference type="ARBA" id="ARBA00022840"/>
    </source>
</evidence>
<evidence type="ECO:0000259" key="19">
    <source>
        <dbReference type="Pfam" id="PF01634"/>
    </source>
</evidence>
<dbReference type="GO" id="GO:0000287">
    <property type="term" value="F:magnesium ion binding"/>
    <property type="evidence" value="ECO:0007669"/>
    <property type="project" value="UniProtKB-UniRule"/>
</dbReference>
<evidence type="ECO:0000256" key="3">
    <source>
        <dbReference type="ARBA" id="ARBA00004496"/>
    </source>
</evidence>
<feature type="domain" description="ATP phosphoribosyltransferase catalytic" evidence="19">
    <location>
        <begin position="53"/>
        <end position="211"/>
    </location>
</feature>
<dbReference type="GO" id="GO:0005737">
    <property type="term" value="C:cytoplasm"/>
    <property type="evidence" value="ECO:0007669"/>
    <property type="project" value="UniProtKB-SubCell"/>
</dbReference>
<dbReference type="Gene3D" id="3.40.190.10">
    <property type="entry name" value="Periplasmic binding protein-like II"/>
    <property type="match status" value="2"/>
</dbReference>
<keyword evidence="16 18" id="KW-0368">Histidine biosynthesis</keyword>
<dbReference type="SUPFAM" id="SSF54913">
    <property type="entry name" value="GlnB-like"/>
    <property type="match status" value="1"/>
</dbReference>
<comment type="function">
    <text evidence="17 18">Catalyzes the condensation of ATP and 5-phosphoribose 1-diphosphate to form N'-(5'-phosphoribosyl)-ATP (PR-ATP). Has a crucial role in the pathway because the rate of histidine biosynthesis seems to be controlled primarily by regulation of HisG enzymatic activity.</text>
</comment>
<protein>
    <recommendedName>
        <fullName evidence="7 18">ATP phosphoribosyltransferase</fullName>
        <shortName evidence="18">ATP-PRT</shortName>
        <shortName evidence="18">ATP-PRTase</shortName>
        <ecNumber evidence="6 18">2.4.2.17</ecNumber>
    </recommendedName>
</protein>
<evidence type="ECO:0000256" key="9">
    <source>
        <dbReference type="ARBA" id="ARBA00022605"/>
    </source>
</evidence>
<evidence type="ECO:0000256" key="1">
    <source>
        <dbReference type="ARBA" id="ARBA00000915"/>
    </source>
</evidence>
<comment type="caution">
    <text evidence="21">The sequence shown here is derived from an EMBL/GenBank/DDBJ whole genome shotgun (WGS) entry which is preliminary data.</text>
</comment>
<evidence type="ECO:0000256" key="11">
    <source>
        <dbReference type="ARBA" id="ARBA00022679"/>
    </source>
</evidence>
<evidence type="ECO:0000256" key="13">
    <source>
        <dbReference type="ARBA" id="ARBA00022741"/>
    </source>
</evidence>
<feature type="domain" description="Histidine biosynthesis HisG C-terminal" evidence="20">
    <location>
        <begin position="217"/>
        <end position="289"/>
    </location>
</feature>
<evidence type="ECO:0000259" key="20">
    <source>
        <dbReference type="Pfam" id="PF08029"/>
    </source>
</evidence>
<dbReference type="GO" id="GO:0000105">
    <property type="term" value="P:L-histidine biosynthetic process"/>
    <property type="evidence" value="ECO:0007669"/>
    <property type="project" value="UniProtKB-UniRule"/>
</dbReference>
<dbReference type="InterPro" id="IPR001348">
    <property type="entry name" value="ATP_PRibTrfase_HisG"/>
</dbReference>
<comment type="cofactor">
    <cofactor evidence="2 18">
        <name>Mg(2+)</name>
        <dbReference type="ChEBI" id="CHEBI:18420"/>
    </cofactor>
</comment>
<dbReference type="InterPro" id="IPR020621">
    <property type="entry name" value="ATP-PRT_HisG_long"/>
</dbReference>
<dbReference type="NCBIfam" id="TIGR03455">
    <property type="entry name" value="HisG_C-term"/>
    <property type="match status" value="1"/>
</dbReference>
<proteinExistence type="inferred from homology"/>
<sequence>MSSERVLKLGIPAGSLQKATVELFAKAGFSIADSRRSYQPAIDDDEIHPICLRAQEMGRYVGDGVLDAGITGFDWITENDCDVVEVCELPYSKATSNPTRWVLAVPSESKVTRPEDLQGGIVATELIGVTQRYFADRKIDVRVEFSWGATEVKARLVDAIVELTETGTSLRANNLRILDTVIVSTTRLIANRQAWEDDFKREKIENIAILLRAAIEARSKVGLKMNVRKDDLDAVLKVLPAEKSPTVSSLADSAYVAIEVIVDDKVERALVPALKRAGASGIITYPLNKVIH</sequence>
<evidence type="ECO:0000256" key="10">
    <source>
        <dbReference type="ARBA" id="ARBA00022676"/>
    </source>
</evidence>
<dbReference type="InterPro" id="IPR013820">
    <property type="entry name" value="ATP_PRibTrfase_cat"/>
</dbReference>
<dbReference type="RefSeq" id="WP_349245370.1">
    <property type="nucleotide sequence ID" value="NZ_JASCXX010000015.1"/>
</dbReference>
<comment type="similarity">
    <text evidence="5 18">Belongs to the ATP phosphoribosyltransferase family. Long subfamily.</text>
</comment>
<evidence type="ECO:0000256" key="16">
    <source>
        <dbReference type="ARBA" id="ARBA00023102"/>
    </source>
</evidence>